<evidence type="ECO:0000259" key="14">
    <source>
        <dbReference type="PROSITE" id="PS50975"/>
    </source>
</evidence>
<evidence type="ECO:0000256" key="13">
    <source>
        <dbReference type="PROSITE-ProRule" id="PRU00409"/>
    </source>
</evidence>
<dbReference type="Gene3D" id="3.30.470.20">
    <property type="entry name" value="ATP-grasp fold, B domain"/>
    <property type="match status" value="1"/>
</dbReference>
<comment type="similarity">
    <text evidence="2 10">Belongs to the D-alanine--D-alanine ligase family.</text>
</comment>
<keyword evidence="5 13" id="KW-0547">Nucleotide-binding</keyword>
<proteinExistence type="inferred from homology"/>
<evidence type="ECO:0000313" key="15">
    <source>
        <dbReference type="EMBL" id="SHE40659.1"/>
    </source>
</evidence>
<evidence type="ECO:0000256" key="8">
    <source>
        <dbReference type="ARBA" id="ARBA00022984"/>
    </source>
</evidence>
<comment type="pathway">
    <text evidence="10">Cell wall biogenesis; peptidoglycan biosynthesis.</text>
</comment>
<dbReference type="PANTHER" id="PTHR23132">
    <property type="entry name" value="D-ALANINE--D-ALANINE LIGASE"/>
    <property type="match status" value="1"/>
</dbReference>
<dbReference type="SMART" id="SM01209">
    <property type="entry name" value="GARS_A"/>
    <property type="match status" value="1"/>
</dbReference>
<accession>A0A1M4T851</accession>
<feature type="active site" evidence="11">
    <location>
        <position position="148"/>
    </location>
</feature>
<dbReference type="EC" id="6.3.2.4" evidence="10"/>
<dbReference type="Gene3D" id="3.40.50.20">
    <property type="match status" value="1"/>
</dbReference>
<dbReference type="Pfam" id="PF07478">
    <property type="entry name" value="Dala_Dala_lig_C"/>
    <property type="match status" value="1"/>
</dbReference>
<comment type="subcellular location">
    <subcellularLocation>
        <location evidence="1 10">Cytoplasm</location>
    </subcellularLocation>
</comment>
<dbReference type="PROSITE" id="PS50975">
    <property type="entry name" value="ATP_GRASP"/>
    <property type="match status" value="1"/>
</dbReference>
<evidence type="ECO:0000256" key="3">
    <source>
        <dbReference type="ARBA" id="ARBA00022490"/>
    </source>
</evidence>
<dbReference type="SUPFAM" id="SSF56059">
    <property type="entry name" value="Glutathione synthetase ATP-binding domain-like"/>
    <property type="match status" value="1"/>
</dbReference>
<comment type="function">
    <text evidence="10">Cell wall formation.</text>
</comment>
<evidence type="ECO:0000256" key="1">
    <source>
        <dbReference type="ARBA" id="ARBA00004496"/>
    </source>
</evidence>
<evidence type="ECO:0000256" key="6">
    <source>
        <dbReference type="ARBA" id="ARBA00022840"/>
    </source>
</evidence>
<dbReference type="RefSeq" id="WP_072934496.1">
    <property type="nucleotide sequence ID" value="NZ_FQUG01000002.1"/>
</dbReference>
<evidence type="ECO:0000313" key="16">
    <source>
        <dbReference type="Proteomes" id="UP000184404"/>
    </source>
</evidence>
<reference evidence="15 16" key="1">
    <citation type="submission" date="2016-11" db="EMBL/GenBank/DDBJ databases">
        <authorList>
            <person name="Jaros S."/>
            <person name="Januszkiewicz K."/>
            <person name="Wedrychowicz H."/>
        </authorList>
    </citation>
    <scope>NUCLEOTIDE SEQUENCE [LARGE SCALE GENOMIC DNA]</scope>
    <source>
        <strain evidence="15 16">DSM 10502</strain>
    </source>
</reference>
<dbReference type="InterPro" id="IPR011761">
    <property type="entry name" value="ATP-grasp"/>
</dbReference>
<dbReference type="UniPathway" id="UPA00219"/>
<dbReference type="SUPFAM" id="SSF52440">
    <property type="entry name" value="PreATP-grasp domain"/>
    <property type="match status" value="1"/>
</dbReference>
<comment type="catalytic activity">
    <reaction evidence="10">
        <text>2 D-alanine + ATP = D-alanyl-D-alanine + ADP + phosphate + H(+)</text>
        <dbReference type="Rhea" id="RHEA:11224"/>
        <dbReference type="ChEBI" id="CHEBI:15378"/>
        <dbReference type="ChEBI" id="CHEBI:30616"/>
        <dbReference type="ChEBI" id="CHEBI:43474"/>
        <dbReference type="ChEBI" id="CHEBI:57416"/>
        <dbReference type="ChEBI" id="CHEBI:57822"/>
        <dbReference type="ChEBI" id="CHEBI:456216"/>
        <dbReference type="EC" id="6.3.2.4"/>
    </reaction>
</comment>
<dbReference type="PANTHER" id="PTHR23132:SF23">
    <property type="entry name" value="D-ALANINE--D-ALANINE LIGASE B"/>
    <property type="match status" value="1"/>
</dbReference>
<protein>
    <recommendedName>
        <fullName evidence="10">D-alanine--D-alanine ligase</fullName>
        <ecNumber evidence="10">6.3.2.4</ecNumber>
    </recommendedName>
    <alternativeName>
        <fullName evidence="10">D-Ala-D-Ala ligase</fullName>
    </alternativeName>
    <alternativeName>
        <fullName evidence="10">D-alanylalanine synthetase</fullName>
    </alternativeName>
</protein>
<keyword evidence="7 10" id="KW-0133">Cell shape</keyword>
<feature type="active site" evidence="11">
    <location>
        <position position="283"/>
    </location>
</feature>
<feature type="binding site" evidence="12">
    <location>
        <position position="259"/>
    </location>
    <ligand>
        <name>Mg(2+)</name>
        <dbReference type="ChEBI" id="CHEBI:18420"/>
        <label>1</label>
    </ligand>
</feature>
<dbReference type="InterPro" id="IPR011127">
    <property type="entry name" value="Dala_Dala_lig_N"/>
</dbReference>
<dbReference type="InterPro" id="IPR000291">
    <property type="entry name" value="D-Ala_lig_Van_CS"/>
</dbReference>
<dbReference type="GO" id="GO:0009252">
    <property type="term" value="P:peptidoglycan biosynthetic process"/>
    <property type="evidence" value="ECO:0007669"/>
    <property type="project" value="UniProtKB-UniRule"/>
</dbReference>
<keyword evidence="12" id="KW-0479">Metal-binding</keyword>
<dbReference type="AlphaFoldDB" id="A0A1M4T851"/>
<dbReference type="NCBIfam" id="NF002378">
    <property type="entry name" value="PRK01372.1"/>
    <property type="match status" value="1"/>
</dbReference>
<gene>
    <name evidence="10" type="primary">ddl</name>
    <name evidence="15" type="ORF">SAMN02745190_00398</name>
</gene>
<dbReference type="NCBIfam" id="TIGR01205">
    <property type="entry name" value="D_ala_D_alaTIGR"/>
    <property type="match status" value="1"/>
</dbReference>
<name>A0A1M4T851_9FIRM</name>
<dbReference type="OrthoDB" id="9813261at2"/>
<keyword evidence="4 10" id="KW-0436">Ligase</keyword>
<keyword evidence="8 10" id="KW-0573">Peptidoglycan synthesis</keyword>
<keyword evidence="16" id="KW-1185">Reference proteome</keyword>
<dbReference type="InterPro" id="IPR005905">
    <property type="entry name" value="D_ala_D_ala"/>
</dbReference>
<keyword evidence="3 10" id="KW-0963">Cytoplasm</keyword>
<sequence>MNQKIVVVMGGPSSEAEVSRRTGKAVLDALTSEGCNAVGLEFDPKNFAEDIKTCAPDVVFNAVHGAFGEDGRIQAVLELLGIPYTGSGVLASAVTMDKTAAKRLMLGEGISTPRSHIYRTVDRARDIAGEIAGEFSFPVVVKAASQGSSIGVVIVEEKDAIESALEECFRYGDDILVEEFISGKEITVAVLGDDKEQTILPIIEITTTSGRYDYESKYTKGASEHIIPARISGEEKKKAEEAAKACFCACSCRGVARFDMMLSADGTPFVIDINTVPGMTETSLVPDAARAVGISFGELCKKLVAMALEK</sequence>
<feature type="binding site" evidence="12">
    <location>
        <position position="274"/>
    </location>
    <ligand>
        <name>Mg(2+)</name>
        <dbReference type="ChEBI" id="CHEBI:18420"/>
        <label>2</label>
    </ligand>
</feature>
<keyword evidence="12" id="KW-0460">Magnesium</keyword>
<dbReference type="Gene3D" id="3.30.1490.20">
    <property type="entry name" value="ATP-grasp fold, A domain"/>
    <property type="match status" value="1"/>
</dbReference>
<evidence type="ECO:0000256" key="10">
    <source>
        <dbReference type="HAMAP-Rule" id="MF_00047"/>
    </source>
</evidence>
<dbReference type="GO" id="GO:0046872">
    <property type="term" value="F:metal ion binding"/>
    <property type="evidence" value="ECO:0007669"/>
    <property type="project" value="UniProtKB-KW"/>
</dbReference>
<dbReference type="EMBL" id="FQUG01000002">
    <property type="protein sequence ID" value="SHE40659.1"/>
    <property type="molecule type" value="Genomic_DNA"/>
</dbReference>
<organism evidence="15 16">
    <name type="scientific">Schwartzia succinivorans DSM 10502</name>
    <dbReference type="NCBI Taxonomy" id="1123243"/>
    <lineage>
        <taxon>Bacteria</taxon>
        <taxon>Bacillati</taxon>
        <taxon>Bacillota</taxon>
        <taxon>Negativicutes</taxon>
        <taxon>Selenomonadales</taxon>
        <taxon>Selenomonadaceae</taxon>
        <taxon>Schwartzia</taxon>
    </lineage>
</organism>
<dbReference type="GO" id="GO:0071555">
    <property type="term" value="P:cell wall organization"/>
    <property type="evidence" value="ECO:0007669"/>
    <property type="project" value="UniProtKB-KW"/>
</dbReference>
<dbReference type="STRING" id="1123243.SAMN02745190_00398"/>
<dbReference type="PIRSF" id="PIRSF039102">
    <property type="entry name" value="Ddl/VanB"/>
    <property type="match status" value="1"/>
</dbReference>
<dbReference type="InterPro" id="IPR013815">
    <property type="entry name" value="ATP_grasp_subdomain_1"/>
</dbReference>
<dbReference type="Pfam" id="PF01820">
    <property type="entry name" value="Dala_Dala_lig_N"/>
    <property type="match status" value="1"/>
</dbReference>
<dbReference type="GO" id="GO:0005737">
    <property type="term" value="C:cytoplasm"/>
    <property type="evidence" value="ECO:0007669"/>
    <property type="project" value="UniProtKB-SubCell"/>
</dbReference>
<comment type="cofactor">
    <cofactor evidence="12">
        <name>Mg(2+)</name>
        <dbReference type="ChEBI" id="CHEBI:18420"/>
    </cofactor>
    <cofactor evidence="12">
        <name>Mn(2+)</name>
        <dbReference type="ChEBI" id="CHEBI:29035"/>
    </cofactor>
    <text evidence="12">Binds 2 magnesium or manganese ions per subunit.</text>
</comment>
<dbReference type="InterPro" id="IPR011095">
    <property type="entry name" value="Dala_Dala_lig_C"/>
</dbReference>
<evidence type="ECO:0000256" key="12">
    <source>
        <dbReference type="PIRSR" id="PIRSR039102-3"/>
    </source>
</evidence>
<keyword evidence="9 10" id="KW-0961">Cell wall biogenesis/degradation</keyword>
<dbReference type="Proteomes" id="UP000184404">
    <property type="component" value="Unassembled WGS sequence"/>
</dbReference>
<dbReference type="GO" id="GO:0005524">
    <property type="term" value="F:ATP binding"/>
    <property type="evidence" value="ECO:0007669"/>
    <property type="project" value="UniProtKB-UniRule"/>
</dbReference>
<evidence type="ECO:0000256" key="11">
    <source>
        <dbReference type="PIRSR" id="PIRSR039102-1"/>
    </source>
</evidence>
<dbReference type="InterPro" id="IPR016185">
    <property type="entry name" value="PreATP-grasp_dom_sf"/>
</dbReference>
<evidence type="ECO:0000256" key="2">
    <source>
        <dbReference type="ARBA" id="ARBA00010871"/>
    </source>
</evidence>
<evidence type="ECO:0000256" key="7">
    <source>
        <dbReference type="ARBA" id="ARBA00022960"/>
    </source>
</evidence>
<evidence type="ECO:0000256" key="9">
    <source>
        <dbReference type="ARBA" id="ARBA00023316"/>
    </source>
</evidence>
<evidence type="ECO:0000256" key="4">
    <source>
        <dbReference type="ARBA" id="ARBA00022598"/>
    </source>
</evidence>
<keyword evidence="6 13" id="KW-0067">ATP-binding</keyword>
<dbReference type="HAMAP" id="MF_00047">
    <property type="entry name" value="Dala_Dala_lig"/>
    <property type="match status" value="1"/>
</dbReference>
<keyword evidence="12" id="KW-0464">Manganese</keyword>
<dbReference type="GO" id="GO:0008716">
    <property type="term" value="F:D-alanine-D-alanine ligase activity"/>
    <property type="evidence" value="ECO:0007669"/>
    <property type="project" value="UniProtKB-UniRule"/>
</dbReference>
<dbReference type="PROSITE" id="PS00843">
    <property type="entry name" value="DALA_DALA_LIGASE_1"/>
    <property type="match status" value="1"/>
</dbReference>
<dbReference type="GO" id="GO:0008360">
    <property type="term" value="P:regulation of cell shape"/>
    <property type="evidence" value="ECO:0007669"/>
    <property type="project" value="UniProtKB-KW"/>
</dbReference>
<feature type="domain" description="ATP-grasp" evidence="14">
    <location>
        <begin position="102"/>
        <end position="305"/>
    </location>
</feature>
<evidence type="ECO:0000256" key="5">
    <source>
        <dbReference type="ARBA" id="ARBA00022741"/>
    </source>
</evidence>
<feature type="active site" evidence="11">
    <location>
        <position position="15"/>
    </location>
</feature>